<feature type="transmembrane region" description="Helical" evidence="1">
    <location>
        <begin position="53"/>
        <end position="71"/>
    </location>
</feature>
<reference evidence="2 3" key="1">
    <citation type="submission" date="2019-03" db="EMBL/GenBank/DDBJ databases">
        <authorList>
            <person name="Yang Y."/>
        </authorList>
    </citation>
    <scope>NUCLEOTIDE SEQUENCE [LARGE SCALE GENOMIC DNA]</scope>
    <source>
        <strain evidence="2 3">ASL-1</strain>
    </source>
</reference>
<keyword evidence="3" id="KW-1185">Reference proteome</keyword>
<feature type="transmembrane region" description="Helical" evidence="1">
    <location>
        <begin position="77"/>
        <end position="95"/>
    </location>
</feature>
<evidence type="ECO:0000313" key="3">
    <source>
        <dbReference type="Proteomes" id="UP000297776"/>
    </source>
</evidence>
<protein>
    <submittedName>
        <fullName evidence="2">Uncharacterized protein</fullName>
    </submittedName>
</protein>
<comment type="caution">
    <text evidence="2">The sequence shown here is derived from an EMBL/GenBank/DDBJ whole genome shotgun (WGS) entry which is preliminary data.</text>
</comment>
<evidence type="ECO:0000256" key="1">
    <source>
        <dbReference type="SAM" id="Phobius"/>
    </source>
</evidence>
<keyword evidence="1" id="KW-1133">Transmembrane helix</keyword>
<accession>A0A4Y8LBP6</accession>
<dbReference type="EMBL" id="SORX01000008">
    <property type="protein sequence ID" value="TFD99803.1"/>
    <property type="molecule type" value="Genomic_DNA"/>
</dbReference>
<gene>
    <name evidence="2" type="ORF">E2626_13560</name>
</gene>
<sequence>MTKAIKVCCLIGLFVAIAYDAVYDFDLLFYYISFMFFLSVVASTAIKNKYRTNIFFIISLSCLAMIFMLYIEFVIGALAFVALILIQFFYAFYYITYEKEAFFK</sequence>
<name>A0A4Y8LBP6_9BACL</name>
<dbReference type="Proteomes" id="UP000297776">
    <property type="component" value="Unassembled WGS sequence"/>
</dbReference>
<keyword evidence="1" id="KW-0472">Membrane</keyword>
<dbReference type="AlphaFoldDB" id="A0A4Y8LBP6"/>
<proteinExistence type="predicted"/>
<feature type="transmembrane region" description="Helical" evidence="1">
    <location>
        <begin position="28"/>
        <end position="46"/>
    </location>
</feature>
<dbReference type="RefSeq" id="WP_134382318.1">
    <property type="nucleotide sequence ID" value="NZ_SORX01000008.1"/>
</dbReference>
<keyword evidence="1" id="KW-0812">Transmembrane</keyword>
<organism evidence="2 3">
    <name type="scientific">Jeotgalibacillus salarius</name>
    <dbReference type="NCBI Taxonomy" id="546023"/>
    <lineage>
        <taxon>Bacteria</taxon>
        <taxon>Bacillati</taxon>
        <taxon>Bacillota</taxon>
        <taxon>Bacilli</taxon>
        <taxon>Bacillales</taxon>
        <taxon>Caryophanaceae</taxon>
        <taxon>Jeotgalibacillus</taxon>
    </lineage>
</organism>
<evidence type="ECO:0000313" key="2">
    <source>
        <dbReference type="EMBL" id="TFD99803.1"/>
    </source>
</evidence>